<dbReference type="SUPFAM" id="SSF47413">
    <property type="entry name" value="lambda repressor-like DNA-binding domains"/>
    <property type="match status" value="1"/>
</dbReference>
<evidence type="ECO:0000313" key="2">
    <source>
        <dbReference type="EMBL" id="PYF01787.1"/>
    </source>
</evidence>
<proteinExistence type="predicted"/>
<dbReference type="Gene3D" id="1.10.260.40">
    <property type="entry name" value="lambda repressor-like DNA-binding domains"/>
    <property type="match status" value="1"/>
</dbReference>
<dbReference type="PROSITE" id="PS50943">
    <property type="entry name" value="HTH_CROC1"/>
    <property type="match status" value="1"/>
</dbReference>
<dbReference type="Proteomes" id="UP000248148">
    <property type="component" value="Unassembled WGS sequence"/>
</dbReference>
<name>A0A318TD94_9BRAD</name>
<sequence>MKISSPKRPRTYSRLTKEALELLGKQVRLARKQRRMSEADLAARVGIARSTLQLIEKGDPKVEIGLAFEAATLAGVSLFVPEASTLAPQSERLNDKLALLPKSIRRLSKEVDDDF</sequence>
<feature type="domain" description="HTH cro/C1-type" evidence="1">
    <location>
        <begin position="27"/>
        <end position="58"/>
    </location>
</feature>
<reference evidence="2 3" key="1">
    <citation type="submission" date="2018-06" db="EMBL/GenBank/DDBJ databases">
        <title>Genomic Encyclopedia of Archaeal and Bacterial Type Strains, Phase II (KMG-II): from individual species to whole genera.</title>
        <authorList>
            <person name="Goeker M."/>
        </authorList>
    </citation>
    <scope>NUCLEOTIDE SEQUENCE [LARGE SCALE GENOMIC DNA]</scope>
    <source>
        <strain evidence="2 3">JCM 11668</strain>
    </source>
</reference>
<dbReference type="InterPro" id="IPR001387">
    <property type="entry name" value="Cro/C1-type_HTH"/>
</dbReference>
<organism evidence="2 3">
    <name type="scientific">Rhodopseudomonas faecalis</name>
    <dbReference type="NCBI Taxonomy" id="99655"/>
    <lineage>
        <taxon>Bacteria</taxon>
        <taxon>Pseudomonadati</taxon>
        <taxon>Pseudomonadota</taxon>
        <taxon>Alphaproteobacteria</taxon>
        <taxon>Hyphomicrobiales</taxon>
        <taxon>Nitrobacteraceae</taxon>
        <taxon>Rhodopseudomonas</taxon>
    </lineage>
</organism>
<comment type="caution">
    <text evidence="2">The sequence shown here is derived from an EMBL/GenBank/DDBJ whole genome shotgun (WGS) entry which is preliminary data.</text>
</comment>
<dbReference type="Pfam" id="PF01381">
    <property type="entry name" value="HTH_3"/>
    <property type="match status" value="1"/>
</dbReference>
<dbReference type="AlphaFoldDB" id="A0A318TD94"/>
<dbReference type="CDD" id="cd00093">
    <property type="entry name" value="HTH_XRE"/>
    <property type="match status" value="1"/>
</dbReference>
<dbReference type="GO" id="GO:0003677">
    <property type="term" value="F:DNA binding"/>
    <property type="evidence" value="ECO:0007669"/>
    <property type="project" value="InterPro"/>
</dbReference>
<evidence type="ECO:0000313" key="3">
    <source>
        <dbReference type="Proteomes" id="UP000248148"/>
    </source>
</evidence>
<dbReference type="SMART" id="SM00530">
    <property type="entry name" value="HTH_XRE"/>
    <property type="match status" value="1"/>
</dbReference>
<dbReference type="OrthoDB" id="7365273at2"/>
<gene>
    <name evidence="2" type="ORF">BJ122_11710</name>
</gene>
<evidence type="ECO:0000259" key="1">
    <source>
        <dbReference type="PROSITE" id="PS50943"/>
    </source>
</evidence>
<dbReference type="InterPro" id="IPR010982">
    <property type="entry name" value="Lambda_DNA-bd_dom_sf"/>
</dbReference>
<dbReference type="EMBL" id="QJTI01000017">
    <property type="protein sequence ID" value="PYF01787.1"/>
    <property type="molecule type" value="Genomic_DNA"/>
</dbReference>
<dbReference type="RefSeq" id="WP_110781526.1">
    <property type="nucleotide sequence ID" value="NZ_QJTI01000017.1"/>
</dbReference>
<keyword evidence="3" id="KW-1185">Reference proteome</keyword>
<protein>
    <submittedName>
        <fullName evidence="2">Xre family transcriptional regulator</fullName>
    </submittedName>
</protein>
<accession>A0A318TD94</accession>